<organism evidence="2 3">
    <name type="scientific">Penicillium rubens (strain ATCC 28089 / DSM 1075 / NRRL 1951 / Wisconsin 54-1255)</name>
    <name type="common">Penicillium chrysogenum</name>
    <dbReference type="NCBI Taxonomy" id="500485"/>
    <lineage>
        <taxon>Eukaryota</taxon>
        <taxon>Fungi</taxon>
        <taxon>Dikarya</taxon>
        <taxon>Ascomycota</taxon>
        <taxon>Pezizomycotina</taxon>
        <taxon>Eurotiomycetes</taxon>
        <taxon>Eurotiomycetidae</taxon>
        <taxon>Eurotiales</taxon>
        <taxon>Aspergillaceae</taxon>
        <taxon>Penicillium</taxon>
        <taxon>Penicillium chrysogenum species complex</taxon>
    </lineage>
</organism>
<dbReference type="EMBL" id="AM920437">
    <property type="protein sequence ID" value="CAP98416.1"/>
    <property type="molecule type" value="Genomic_DNA"/>
</dbReference>
<accession>B6HQ82</accession>
<dbReference type="AlphaFoldDB" id="B6HQ82"/>
<reference evidence="2 3" key="1">
    <citation type="journal article" date="2008" name="Nat. Biotechnol.">
        <title>Genome sequencing and analysis of the filamentous fungus Penicillium chrysogenum.</title>
        <authorList>
            <person name="van den Berg M.A."/>
            <person name="Albang R."/>
            <person name="Albermann K."/>
            <person name="Badger J.H."/>
            <person name="Daran J.-M."/>
            <person name="Driessen A.J.M."/>
            <person name="Garcia-Estrada C."/>
            <person name="Fedorova N.D."/>
            <person name="Harris D.M."/>
            <person name="Heijne W.H.M."/>
            <person name="Joardar V.S."/>
            <person name="Kiel J.A.K.W."/>
            <person name="Kovalchuk A."/>
            <person name="Martin J.F."/>
            <person name="Nierman W.C."/>
            <person name="Nijland J.G."/>
            <person name="Pronk J.T."/>
            <person name="Roubos J.A."/>
            <person name="van der Klei I.J."/>
            <person name="van Peij N.N.M.E."/>
            <person name="Veenhuis M."/>
            <person name="von Doehren H."/>
            <person name="Wagner C."/>
            <person name="Wortman J.R."/>
            <person name="Bovenberg R.A.L."/>
        </authorList>
    </citation>
    <scope>NUCLEOTIDE SEQUENCE [LARGE SCALE GENOMIC DNA]</scope>
    <source>
        <strain evidence="3">ATCC 28089 / DSM 1075 / NRRL 1951 / Wisconsin 54-1255</strain>
    </source>
</reference>
<dbReference type="HOGENOM" id="CLU_1960312_0_0_1"/>
<feature type="region of interest" description="Disordered" evidence="1">
    <location>
        <begin position="51"/>
        <end position="128"/>
    </location>
</feature>
<gene>
    <name evidence="2" type="ORF">Pc22g11280</name>
    <name evidence="2" type="ORF">PCH_Pc22g11280</name>
</gene>
<evidence type="ECO:0000256" key="1">
    <source>
        <dbReference type="SAM" id="MobiDB-lite"/>
    </source>
</evidence>
<keyword evidence="3" id="KW-1185">Reference proteome</keyword>
<dbReference type="OrthoDB" id="10467152at2759"/>
<evidence type="ECO:0000313" key="3">
    <source>
        <dbReference type="Proteomes" id="UP000000724"/>
    </source>
</evidence>
<sequence>MAQRIHTPRTPHSTKAKIPMLKILISHARGSIHTRKSKRESRWVLREVRREIKDDKDEKGGRGRHSIERKCTSSRDSKGIRSKYPYIEEQEEDGEKEAEPNSPADAGAVGHAKHAVHIPAESDSGVVE</sequence>
<feature type="compositionally biased region" description="Basic and acidic residues" evidence="1">
    <location>
        <begin position="51"/>
        <end position="79"/>
    </location>
</feature>
<dbReference type="Proteomes" id="UP000000724">
    <property type="component" value="Contig Pc00c22"/>
</dbReference>
<name>B6HQ82_PENRW</name>
<dbReference type="VEuPathDB" id="FungiDB:PCH_Pc22g11280"/>
<proteinExistence type="predicted"/>
<protein>
    <submittedName>
        <fullName evidence="2">Uncharacterized protein</fullName>
    </submittedName>
</protein>
<evidence type="ECO:0000313" key="2">
    <source>
        <dbReference type="EMBL" id="CAP98416.1"/>
    </source>
</evidence>